<comment type="similarity">
    <text evidence="2">Belongs to the NAD(P)-dependent epimerase/dehydratase family. Dihydroflavonol-4-reductase subfamily.</text>
</comment>
<name>A0A158R515_9BILA</name>
<dbReference type="InterPro" id="IPR036291">
    <property type="entry name" value="NAD(P)-bd_dom_sf"/>
</dbReference>
<evidence type="ECO:0000259" key="3">
    <source>
        <dbReference type="Pfam" id="PF01370"/>
    </source>
</evidence>
<sequence>MRPFQRRVLVTGASGYLALHCVQQLLRQGYCVRGTVRDLQNERKVNPLKQLEYSSGHLELVEADLEFEEEWLRDCDYVLHVASPWPIVADERTITVAVNGTMNVVRAVAKCGTVRKVVVTSSCAAINDGHQNDERIFDESCWTDLSSKTVDNYARSKTLAEKAVWDFWSDLDESNRFQLTVLNPTFIIGPVLSDIQHGSAIEESFKIIGRMMDYKTFLAAPKVPLGMVDVRDVAAAHIKAMRSSATDGRRLLITSTPTVWFGDLTEWLRQEFSSQGYKITPITTPTWLFNLYLWLSIDPQAESVRHRIGPAINFDNSLVSYIFPAFIYEFLVQDIKNDE</sequence>
<feature type="domain" description="NAD-dependent epimerase/dehydratase" evidence="3">
    <location>
        <begin position="8"/>
        <end position="245"/>
    </location>
</feature>
<evidence type="ECO:0000256" key="1">
    <source>
        <dbReference type="ARBA" id="ARBA00023002"/>
    </source>
</evidence>
<keyword evidence="1" id="KW-0560">Oxidoreductase</keyword>
<dbReference type="PANTHER" id="PTHR10366">
    <property type="entry name" value="NAD DEPENDENT EPIMERASE/DEHYDRATASE"/>
    <property type="match status" value="1"/>
</dbReference>
<keyword evidence="4" id="KW-1185">Reference proteome</keyword>
<dbReference type="WBParaSite" id="SMUV_0000520201-mRNA-1">
    <property type="protein sequence ID" value="SMUV_0000520201-mRNA-1"/>
    <property type="gene ID" value="SMUV_0000520201"/>
</dbReference>
<evidence type="ECO:0000313" key="5">
    <source>
        <dbReference type="WBParaSite" id="SMUV_0000520201-mRNA-1"/>
    </source>
</evidence>
<dbReference type="PANTHER" id="PTHR10366:SF564">
    <property type="entry name" value="STEROL-4-ALPHA-CARBOXYLATE 3-DEHYDROGENASE, DECARBOXYLATING"/>
    <property type="match status" value="1"/>
</dbReference>
<accession>A0A158R515</accession>
<dbReference type="STRING" id="451379.A0A158R515"/>
<dbReference type="InterPro" id="IPR001509">
    <property type="entry name" value="Epimerase_deHydtase"/>
</dbReference>
<protein>
    <submittedName>
        <fullName evidence="5">3Beta_HSD domain-containing protein</fullName>
    </submittedName>
</protein>
<dbReference type="SUPFAM" id="SSF51735">
    <property type="entry name" value="NAD(P)-binding Rossmann-fold domains"/>
    <property type="match status" value="1"/>
</dbReference>
<dbReference type="FunFam" id="3.40.50.720:FF:000336">
    <property type="entry name" value="Aldehyde reductase"/>
    <property type="match status" value="1"/>
</dbReference>
<evidence type="ECO:0000256" key="2">
    <source>
        <dbReference type="ARBA" id="ARBA00023445"/>
    </source>
</evidence>
<dbReference type="Pfam" id="PF01370">
    <property type="entry name" value="Epimerase"/>
    <property type="match status" value="1"/>
</dbReference>
<dbReference type="Proteomes" id="UP000046393">
    <property type="component" value="Unplaced"/>
</dbReference>
<dbReference type="InterPro" id="IPR050425">
    <property type="entry name" value="NAD(P)_dehydrat-like"/>
</dbReference>
<dbReference type="AlphaFoldDB" id="A0A158R515"/>
<organism evidence="4 5">
    <name type="scientific">Syphacia muris</name>
    <dbReference type="NCBI Taxonomy" id="451379"/>
    <lineage>
        <taxon>Eukaryota</taxon>
        <taxon>Metazoa</taxon>
        <taxon>Ecdysozoa</taxon>
        <taxon>Nematoda</taxon>
        <taxon>Chromadorea</taxon>
        <taxon>Rhabditida</taxon>
        <taxon>Spirurina</taxon>
        <taxon>Oxyuridomorpha</taxon>
        <taxon>Oxyuroidea</taxon>
        <taxon>Oxyuridae</taxon>
        <taxon>Syphacia</taxon>
    </lineage>
</organism>
<evidence type="ECO:0000313" key="4">
    <source>
        <dbReference type="Proteomes" id="UP000046393"/>
    </source>
</evidence>
<dbReference type="Gene3D" id="3.40.50.720">
    <property type="entry name" value="NAD(P)-binding Rossmann-like Domain"/>
    <property type="match status" value="1"/>
</dbReference>
<proteinExistence type="inferred from homology"/>
<reference evidence="5" key="1">
    <citation type="submission" date="2016-04" db="UniProtKB">
        <authorList>
            <consortium name="WormBaseParasite"/>
        </authorList>
    </citation>
    <scope>IDENTIFICATION</scope>
</reference>
<dbReference type="GO" id="GO:0016616">
    <property type="term" value="F:oxidoreductase activity, acting on the CH-OH group of donors, NAD or NADP as acceptor"/>
    <property type="evidence" value="ECO:0007669"/>
    <property type="project" value="TreeGrafter"/>
</dbReference>